<dbReference type="InterPro" id="IPR001873">
    <property type="entry name" value="ENaC"/>
</dbReference>
<keyword evidence="10 12" id="KW-0739">Sodium transport</keyword>
<dbReference type="PANTHER" id="PTHR11690">
    <property type="entry name" value="AMILORIDE-SENSITIVE SODIUM CHANNEL-RELATED"/>
    <property type="match status" value="1"/>
</dbReference>
<keyword evidence="7" id="KW-0915">Sodium</keyword>
<evidence type="ECO:0000256" key="9">
    <source>
        <dbReference type="ARBA" id="ARBA00023136"/>
    </source>
</evidence>
<dbReference type="Pfam" id="PF00858">
    <property type="entry name" value="ASC"/>
    <property type="match status" value="1"/>
</dbReference>
<evidence type="ECO:0000256" key="7">
    <source>
        <dbReference type="ARBA" id="ARBA00023053"/>
    </source>
</evidence>
<protein>
    <submittedName>
        <fullName evidence="13">Uncharacterized protein</fullName>
    </submittedName>
</protein>
<keyword evidence="8 12" id="KW-0406">Ion transport</keyword>
<evidence type="ECO:0000256" key="11">
    <source>
        <dbReference type="ARBA" id="ARBA00023303"/>
    </source>
</evidence>
<evidence type="ECO:0000256" key="2">
    <source>
        <dbReference type="ARBA" id="ARBA00007193"/>
    </source>
</evidence>
<keyword evidence="4 12" id="KW-0894">Sodium channel</keyword>
<comment type="subcellular location">
    <subcellularLocation>
        <location evidence="1">Membrane</location>
        <topology evidence="1">Multi-pass membrane protein</topology>
    </subcellularLocation>
</comment>
<dbReference type="Proteomes" id="UP000318571">
    <property type="component" value="Chromosome 11"/>
</dbReference>
<evidence type="ECO:0000256" key="6">
    <source>
        <dbReference type="ARBA" id="ARBA00022989"/>
    </source>
</evidence>
<evidence type="ECO:0000256" key="12">
    <source>
        <dbReference type="RuleBase" id="RU000679"/>
    </source>
</evidence>
<keyword evidence="14" id="KW-1185">Reference proteome</keyword>
<feature type="non-terminal residue" evidence="13">
    <location>
        <position position="1"/>
    </location>
</feature>
<organism evidence="13 14">
    <name type="scientific">Tigriopus californicus</name>
    <name type="common">Marine copepod</name>
    <dbReference type="NCBI Taxonomy" id="6832"/>
    <lineage>
        <taxon>Eukaryota</taxon>
        <taxon>Metazoa</taxon>
        <taxon>Ecdysozoa</taxon>
        <taxon>Arthropoda</taxon>
        <taxon>Crustacea</taxon>
        <taxon>Multicrustacea</taxon>
        <taxon>Hexanauplia</taxon>
        <taxon>Copepoda</taxon>
        <taxon>Harpacticoida</taxon>
        <taxon>Harpacticidae</taxon>
        <taxon>Tigriopus</taxon>
    </lineage>
</organism>
<evidence type="ECO:0000256" key="5">
    <source>
        <dbReference type="ARBA" id="ARBA00022692"/>
    </source>
</evidence>
<comment type="similarity">
    <text evidence="2 12">Belongs to the amiloride-sensitive sodium channel (TC 1.A.6) family.</text>
</comment>
<feature type="non-terminal residue" evidence="13">
    <location>
        <position position="146"/>
    </location>
</feature>
<keyword evidence="11 12" id="KW-0407">Ion channel</keyword>
<comment type="caution">
    <text evidence="13">The sequence shown here is derived from an EMBL/GenBank/DDBJ whole genome shotgun (WGS) entry which is preliminary data.</text>
</comment>
<sequence>VAQPGASVSIGLQEVQHKKLPAPFESSCIHYWNETFFGEVTETIRQKVNRNFISYHQESCHAICRIRHLVGKCNCTWTKIDPKDFANLFHAPKCEEYDSDQLSCLTKNDLAMKSSRELCNCQEACEMISYDVTVSSSKWPSIELWR</sequence>
<accession>A0A553PME5</accession>
<evidence type="ECO:0000256" key="8">
    <source>
        <dbReference type="ARBA" id="ARBA00023065"/>
    </source>
</evidence>
<dbReference type="GO" id="GO:0005886">
    <property type="term" value="C:plasma membrane"/>
    <property type="evidence" value="ECO:0007669"/>
    <property type="project" value="TreeGrafter"/>
</dbReference>
<evidence type="ECO:0000256" key="1">
    <source>
        <dbReference type="ARBA" id="ARBA00004141"/>
    </source>
</evidence>
<dbReference type="PANTHER" id="PTHR11690:SF248">
    <property type="entry name" value="PICKPOCKET 17, ISOFORM A"/>
    <property type="match status" value="1"/>
</dbReference>
<name>A0A553PME5_TIGCA</name>
<dbReference type="GO" id="GO:0015280">
    <property type="term" value="F:ligand-gated sodium channel activity"/>
    <property type="evidence" value="ECO:0007669"/>
    <property type="project" value="TreeGrafter"/>
</dbReference>
<reference evidence="13 14" key="1">
    <citation type="journal article" date="2018" name="Nat. Ecol. Evol.">
        <title>Genomic signatures of mitonuclear coevolution across populations of Tigriopus californicus.</title>
        <authorList>
            <person name="Barreto F.S."/>
            <person name="Watson E.T."/>
            <person name="Lima T.G."/>
            <person name="Willett C.S."/>
            <person name="Edmands S."/>
            <person name="Li W."/>
            <person name="Burton R.S."/>
        </authorList>
    </citation>
    <scope>NUCLEOTIDE SEQUENCE [LARGE SCALE GENOMIC DNA]</scope>
    <source>
        <strain evidence="13 14">San Diego</strain>
    </source>
</reference>
<gene>
    <name evidence="13" type="ORF">TCAL_15300</name>
</gene>
<keyword evidence="3 12" id="KW-0813">Transport</keyword>
<evidence type="ECO:0000313" key="14">
    <source>
        <dbReference type="Proteomes" id="UP000318571"/>
    </source>
</evidence>
<dbReference type="EMBL" id="VCGU01000003">
    <property type="protein sequence ID" value="TRY78858.1"/>
    <property type="molecule type" value="Genomic_DNA"/>
</dbReference>
<proteinExistence type="inferred from homology"/>
<keyword evidence="6" id="KW-1133">Transmembrane helix</keyword>
<keyword evidence="5 12" id="KW-0812">Transmembrane</keyword>
<evidence type="ECO:0000256" key="10">
    <source>
        <dbReference type="ARBA" id="ARBA00023201"/>
    </source>
</evidence>
<evidence type="ECO:0000256" key="3">
    <source>
        <dbReference type="ARBA" id="ARBA00022448"/>
    </source>
</evidence>
<evidence type="ECO:0000313" key="13">
    <source>
        <dbReference type="EMBL" id="TRY78858.1"/>
    </source>
</evidence>
<dbReference type="AlphaFoldDB" id="A0A553PME5"/>
<keyword evidence="9" id="KW-0472">Membrane</keyword>
<evidence type="ECO:0000256" key="4">
    <source>
        <dbReference type="ARBA" id="ARBA00022461"/>
    </source>
</evidence>
<dbReference type="Gene3D" id="1.10.287.820">
    <property type="entry name" value="Acid-sensing ion channel domain"/>
    <property type="match status" value="1"/>
</dbReference>